<dbReference type="EMBL" id="JACIIX010000003">
    <property type="protein sequence ID" value="MBB6209801.1"/>
    <property type="molecule type" value="Genomic_DNA"/>
</dbReference>
<evidence type="ECO:0000259" key="1">
    <source>
        <dbReference type="Pfam" id="PF04324"/>
    </source>
</evidence>
<evidence type="ECO:0000313" key="3">
    <source>
        <dbReference type="Proteomes" id="UP000544872"/>
    </source>
</evidence>
<protein>
    <submittedName>
        <fullName evidence="2">Bacterioferritin-associated ferredoxin</fullName>
    </submittedName>
</protein>
<dbReference type="Pfam" id="PF04324">
    <property type="entry name" value="Fer2_BFD"/>
    <property type="match status" value="1"/>
</dbReference>
<dbReference type="AlphaFoldDB" id="A0A7W9ZE20"/>
<accession>A0A7W9ZE20</accession>
<reference evidence="2 3" key="1">
    <citation type="submission" date="2020-08" db="EMBL/GenBank/DDBJ databases">
        <title>Genomic Encyclopedia of Type Strains, Phase IV (KMG-IV): sequencing the most valuable type-strain genomes for metagenomic binning, comparative biology and taxonomic classification.</title>
        <authorList>
            <person name="Goeker M."/>
        </authorList>
    </citation>
    <scope>NUCLEOTIDE SEQUENCE [LARGE SCALE GENOMIC DNA]</scope>
    <source>
        <strain evidence="2 3">DSM 11590</strain>
    </source>
</reference>
<gene>
    <name evidence="2" type="ORF">FHS48_001209</name>
</gene>
<organism evidence="2 3">
    <name type="scientific">Novispirillum itersonii</name>
    <name type="common">Aquaspirillum itersonii</name>
    <dbReference type="NCBI Taxonomy" id="189"/>
    <lineage>
        <taxon>Bacteria</taxon>
        <taxon>Pseudomonadati</taxon>
        <taxon>Pseudomonadota</taxon>
        <taxon>Alphaproteobacteria</taxon>
        <taxon>Rhodospirillales</taxon>
        <taxon>Novispirillaceae</taxon>
        <taxon>Novispirillum</taxon>
    </lineage>
</organism>
<dbReference type="InterPro" id="IPR041854">
    <property type="entry name" value="BFD-like_2Fe2S-bd_dom_sf"/>
</dbReference>
<dbReference type="RefSeq" id="WP_184262370.1">
    <property type="nucleotide sequence ID" value="NZ_JACIIX010000003.1"/>
</dbReference>
<sequence>MYVCLCNDLKCRDVRAARDRGARTPAQVFRAHDTRPQCGKCIGCMKDILKEDRPAASLAQAS</sequence>
<dbReference type="InterPro" id="IPR007419">
    <property type="entry name" value="BFD-like_2Fe2S-bd_dom"/>
</dbReference>
<proteinExistence type="predicted"/>
<keyword evidence="3" id="KW-1185">Reference proteome</keyword>
<dbReference type="Gene3D" id="1.10.10.1100">
    <property type="entry name" value="BFD-like [2Fe-2S]-binding domain"/>
    <property type="match status" value="1"/>
</dbReference>
<dbReference type="Proteomes" id="UP000544872">
    <property type="component" value="Unassembled WGS sequence"/>
</dbReference>
<feature type="domain" description="BFD-like [2Fe-2S]-binding" evidence="1">
    <location>
        <begin position="2"/>
        <end position="51"/>
    </location>
</feature>
<comment type="caution">
    <text evidence="2">The sequence shown here is derived from an EMBL/GenBank/DDBJ whole genome shotgun (WGS) entry which is preliminary data.</text>
</comment>
<name>A0A7W9ZE20_NOVIT</name>
<evidence type="ECO:0000313" key="2">
    <source>
        <dbReference type="EMBL" id="MBB6209801.1"/>
    </source>
</evidence>